<dbReference type="AlphaFoldDB" id="A0A2T1CAJ1"/>
<dbReference type="OrthoDB" id="2617173at2"/>
<dbReference type="RefSeq" id="WP_106286648.1">
    <property type="nucleotide sequence ID" value="NZ_CAWNTC010000090.1"/>
</dbReference>
<evidence type="ECO:0000313" key="1">
    <source>
        <dbReference type="EMBL" id="PSB05264.1"/>
    </source>
</evidence>
<proteinExistence type="predicted"/>
<name>A0A2T1CAJ1_9CYAN</name>
<organism evidence="1 2">
    <name type="scientific">Merismopedia glauca CCAP 1448/3</name>
    <dbReference type="NCBI Taxonomy" id="1296344"/>
    <lineage>
        <taxon>Bacteria</taxon>
        <taxon>Bacillati</taxon>
        <taxon>Cyanobacteriota</taxon>
        <taxon>Cyanophyceae</taxon>
        <taxon>Synechococcales</taxon>
        <taxon>Merismopediaceae</taxon>
        <taxon>Merismopedia</taxon>
    </lineage>
</organism>
<protein>
    <submittedName>
        <fullName evidence="1">Uncharacterized protein</fullName>
    </submittedName>
</protein>
<keyword evidence="2" id="KW-1185">Reference proteome</keyword>
<reference evidence="1 2" key="1">
    <citation type="submission" date="2018-02" db="EMBL/GenBank/DDBJ databases">
        <authorList>
            <person name="Cohen D.B."/>
            <person name="Kent A.D."/>
        </authorList>
    </citation>
    <scope>NUCLEOTIDE SEQUENCE [LARGE SCALE GENOMIC DNA]</scope>
    <source>
        <strain evidence="1 2">CCAP 1448/3</strain>
    </source>
</reference>
<comment type="caution">
    <text evidence="1">The sequence shown here is derived from an EMBL/GenBank/DDBJ whole genome shotgun (WGS) entry which is preliminary data.</text>
</comment>
<dbReference type="Proteomes" id="UP000238762">
    <property type="component" value="Unassembled WGS sequence"/>
</dbReference>
<evidence type="ECO:0000313" key="2">
    <source>
        <dbReference type="Proteomes" id="UP000238762"/>
    </source>
</evidence>
<sequence>MLPLYDLLKKIQEKPGLYIGYPSISNLFMFLCGYQYSLQELQLPISEQEQEFQKFQPWLQEKFQVKTSASWAKIILLFSTDEDRAFTSFFDLLEEFWQQQKPATEKLKLRLASEAIKSETPASTL</sequence>
<gene>
    <name evidence="1" type="ORF">C7B64_00220</name>
</gene>
<accession>A0A2T1CAJ1</accession>
<reference evidence="1 2" key="2">
    <citation type="submission" date="2018-03" db="EMBL/GenBank/DDBJ databases">
        <title>The ancient ancestry and fast evolution of plastids.</title>
        <authorList>
            <person name="Moore K.R."/>
            <person name="Magnabosco C."/>
            <person name="Momper L."/>
            <person name="Gold D.A."/>
            <person name="Bosak T."/>
            <person name="Fournier G.P."/>
        </authorList>
    </citation>
    <scope>NUCLEOTIDE SEQUENCE [LARGE SCALE GENOMIC DNA]</scope>
    <source>
        <strain evidence="1 2">CCAP 1448/3</strain>
    </source>
</reference>
<dbReference type="EMBL" id="PVWJ01000001">
    <property type="protein sequence ID" value="PSB05264.1"/>
    <property type="molecule type" value="Genomic_DNA"/>
</dbReference>